<evidence type="ECO:0000313" key="2">
    <source>
        <dbReference type="Proteomes" id="UP001153332"/>
    </source>
</evidence>
<dbReference type="Proteomes" id="UP001153332">
    <property type="component" value="Unassembled WGS sequence"/>
</dbReference>
<gene>
    <name evidence="1" type="ORF">O1611_g3952</name>
</gene>
<evidence type="ECO:0000313" key="1">
    <source>
        <dbReference type="EMBL" id="KAJ8129681.1"/>
    </source>
</evidence>
<accession>A0ACC2JQ97</accession>
<sequence>MTPEIMYTIIFGSLAFIVAVAAMIQSYLQQQRRTLVPDIEAQAPWHNYRAYGLLAAVMLLAQLQRPNHAMLRPQRFDRLDALHTPRVDGLVAATPPLMPETTTIRFFR</sequence>
<dbReference type="EMBL" id="JAPUUL010000690">
    <property type="protein sequence ID" value="KAJ8129681.1"/>
    <property type="molecule type" value="Genomic_DNA"/>
</dbReference>
<name>A0ACC2JQ97_9PEZI</name>
<organism evidence="1 2">
    <name type="scientific">Lasiodiplodia mahajangana</name>
    <dbReference type="NCBI Taxonomy" id="1108764"/>
    <lineage>
        <taxon>Eukaryota</taxon>
        <taxon>Fungi</taxon>
        <taxon>Dikarya</taxon>
        <taxon>Ascomycota</taxon>
        <taxon>Pezizomycotina</taxon>
        <taxon>Dothideomycetes</taxon>
        <taxon>Dothideomycetes incertae sedis</taxon>
        <taxon>Botryosphaeriales</taxon>
        <taxon>Botryosphaeriaceae</taxon>
        <taxon>Lasiodiplodia</taxon>
    </lineage>
</organism>
<comment type="caution">
    <text evidence="1">The sequence shown here is derived from an EMBL/GenBank/DDBJ whole genome shotgun (WGS) entry which is preliminary data.</text>
</comment>
<reference evidence="1" key="1">
    <citation type="submission" date="2022-12" db="EMBL/GenBank/DDBJ databases">
        <title>Genome Sequence of Lasiodiplodia mahajangana.</title>
        <authorList>
            <person name="Buettner E."/>
        </authorList>
    </citation>
    <scope>NUCLEOTIDE SEQUENCE</scope>
    <source>
        <strain evidence="1">VT137</strain>
    </source>
</reference>
<keyword evidence="2" id="KW-1185">Reference proteome</keyword>
<proteinExistence type="predicted"/>
<protein>
    <submittedName>
        <fullName evidence="1">Uncharacterized protein</fullName>
    </submittedName>
</protein>